<keyword evidence="2" id="KW-1185">Reference proteome</keyword>
<protein>
    <submittedName>
        <fullName evidence="1">DNA-binding protein</fullName>
    </submittedName>
</protein>
<gene>
    <name evidence="1" type="ORF">GO606_15080</name>
</gene>
<accession>A0ABX1PRK4</accession>
<name>A0ABX1PRK4_9RHOO</name>
<organism evidence="1 2">
    <name type="scientific">Aromatoleum anaerobium</name>
    <dbReference type="NCBI Taxonomy" id="182180"/>
    <lineage>
        <taxon>Bacteria</taxon>
        <taxon>Pseudomonadati</taxon>
        <taxon>Pseudomonadota</taxon>
        <taxon>Betaproteobacteria</taxon>
        <taxon>Rhodocyclales</taxon>
        <taxon>Rhodocyclaceae</taxon>
        <taxon>Aromatoleum</taxon>
    </lineage>
</organism>
<reference evidence="1" key="1">
    <citation type="submission" date="2019-12" db="EMBL/GenBank/DDBJ databases">
        <title>Comparative genomics gives insights into the taxonomy of the Azoarcus-Aromatoleum group and reveals separate origins of nif in the plant-associated Azoarcus and non-plant-associated Aromatoleum sub-groups.</title>
        <authorList>
            <person name="Lafos M."/>
            <person name="Maluk M."/>
            <person name="Batista M."/>
            <person name="Junghare M."/>
            <person name="Carmona M."/>
            <person name="Faoro H."/>
            <person name="Cruz L.M."/>
            <person name="Battistoni F."/>
            <person name="De Souza E."/>
            <person name="Pedrosa F."/>
            <person name="Chen W.-M."/>
            <person name="Poole P.S."/>
            <person name="Dixon R.A."/>
            <person name="James E.K."/>
        </authorList>
    </citation>
    <scope>NUCLEOTIDE SEQUENCE</scope>
    <source>
        <strain evidence="1">LuFRes1</strain>
    </source>
</reference>
<dbReference type="RefSeq" id="WP_169119355.1">
    <property type="nucleotide sequence ID" value="NZ_WTVG02000038.1"/>
</dbReference>
<evidence type="ECO:0000313" key="2">
    <source>
        <dbReference type="Proteomes" id="UP000615989"/>
    </source>
</evidence>
<evidence type="ECO:0000313" key="1">
    <source>
        <dbReference type="EMBL" id="NMG26015.1"/>
    </source>
</evidence>
<sequence length="71" mass="7923">MNLRVITRPRQLDTAEAAAVLRVRPQTLRRALCLKGEYMGLRPTKLPNGRLLWDAAALDRLTTPQGLEAGK</sequence>
<keyword evidence="1" id="KW-0238">DNA-binding</keyword>
<dbReference type="GO" id="GO:0003677">
    <property type="term" value="F:DNA binding"/>
    <property type="evidence" value="ECO:0007669"/>
    <property type="project" value="UniProtKB-KW"/>
</dbReference>
<dbReference type="EMBL" id="WTVG01000051">
    <property type="protein sequence ID" value="NMG26015.1"/>
    <property type="molecule type" value="Genomic_DNA"/>
</dbReference>
<proteinExistence type="predicted"/>
<comment type="caution">
    <text evidence="1">The sequence shown here is derived from an EMBL/GenBank/DDBJ whole genome shotgun (WGS) entry which is preliminary data.</text>
</comment>
<dbReference type="Proteomes" id="UP000615989">
    <property type="component" value="Unassembled WGS sequence"/>
</dbReference>